<accession>A0AAD6X324</accession>
<evidence type="ECO:0000313" key="1">
    <source>
        <dbReference type="EMBL" id="KAJ7033845.1"/>
    </source>
</evidence>
<protein>
    <submittedName>
        <fullName evidence="1">Uncharacterized protein</fullName>
    </submittedName>
</protein>
<reference evidence="1" key="1">
    <citation type="submission" date="2023-03" db="EMBL/GenBank/DDBJ databases">
        <title>Massive genome expansion in bonnet fungi (Mycena s.s.) driven by repeated elements and novel gene families across ecological guilds.</title>
        <authorList>
            <consortium name="Lawrence Berkeley National Laboratory"/>
            <person name="Harder C.B."/>
            <person name="Miyauchi S."/>
            <person name="Viragh M."/>
            <person name="Kuo A."/>
            <person name="Thoen E."/>
            <person name="Andreopoulos B."/>
            <person name="Lu D."/>
            <person name="Skrede I."/>
            <person name="Drula E."/>
            <person name="Henrissat B."/>
            <person name="Morin E."/>
            <person name="Kohler A."/>
            <person name="Barry K."/>
            <person name="LaButti K."/>
            <person name="Morin E."/>
            <person name="Salamov A."/>
            <person name="Lipzen A."/>
            <person name="Mereny Z."/>
            <person name="Hegedus B."/>
            <person name="Baldrian P."/>
            <person name="Stursova M."/>
            <person name="Weitz H."/>
            <person name="Taylor A."/>
            <person name="Grigoriev I.V."/>
            <person name="Nagy L.G."/>
            <person name="Martin F."/>
            <person name="Kauserud H."/>
        </authorList>
    </citation>
    <scope>NUCLEOTIDE SEQUENCE</scope>
    <source>
        <strain evidence="1">CBHHK200</strain>
    </source>
</reference>
<keyword evidence="2" id="KW-1185">Reference proteome</keyword>
<dbReference type="EMBL" id="JARJCM010000062">
    <property type="protein sequence ID" value="KAJ7033845.1"/>
    <property type="molecule type" value="Genomic_DNA"/>
</dbReference>
<sequence length="118" mass="13243">EVEVEQLGLPSEFEEHTVRVKLNLVAMAGLEGRLREGAAFDALHKIQTVAKALVSMSDWKKKNDSGVAKNTISSTMINDTIERCDTHIQSYMTARRAMIVLKYANETEFPPLKAEDTY</sequence>
<proteinExistence type="predicted"/>
<feature type="non-terminal residue" evidence="1">
    <location>
        <position position="118"/>
    </location>
</feature>
<comment type="caution">
    <text evidence="1">The sequence shown here is derived from an EMBL/GenBank/DDBJ whole genome shotgun (WGS) entry which is preliminary data.</text>
</comment>
<name>A0AAD6X324_9AGAR</name>
<organism evidence="1 2">
    <name type="scientific">Mycena alexandri</name>
    <dbReference type="NCBI Taxonomy" id="1745969"/>
    <lineage>
        <taxon>Eukaryota</taxon>
        <taxon>Fungi</taxon>
        <taxon>Dikarya</taxon>
        <taxon>Basidiomycota</taxon>
        <taxon>Agaricomycotina</taxon>
        <taxon>Agaricomycetes</taxon>
        <taxon>Agaricomycetidae</taxon>
        <taxon>Agaricales</taxon>
        <taxon>Marasmiineae</taxon>
        <taxon>Mycenaceae</taxon>
        <taxon>Mycena</taxon>
    </lineage>
</organism>
<dbReference type="AlphaFoldDB" id="A0AAD6X324"/>
<gene>
    <name evidence="1" type="ORF">C8F04DRAFT_925441</name>
</gene>
<dbReference type="Proteomes" id="UP001218188">
    <property type="component" value="Unassembled WGS sequence"/>
</dbReference>
<evidence type="ECO:0000313" key="2">
    <source>
        <dbReference type="Proteomes" id="UP001218188"/>
    </source>
</evidence>
<feature type="non-terminal residue" evidence="1">
    <location>
        <position position="1"/>
    </location>
</feature>